<dbReference type="EMBL" id="CAUYUJ010020983">
    <property type="protein sequence ID" value="CAK0901802.1"/>
    <property type="molecule type" value="Genomic_DNA"/>
</dbReference>
<keyword evidence="4" id="KW-1185">Reference proteome</keyword>
<dbReference type="PANTHER" id="PTHR12696">
    <property type="entry name" value="TIP120"/>
    <property type="match status" value="1"/>
</dbReference>
<gene>
    <name evidence="3" type="ORF">PCOR1329_LOCUS78635</name>
</gene>
<organism evidence="3 4">
    <name type="scientific">Prorocentrum cordatum</name>
    <dbReference type="NCBI Taxonomy" id="2364126"/>
    <lineage>
        <taxon>Eukaryota</taxon>
        <taxon>Sar</taxon>
        <taxon>Alveolata</taxon>
        <taxon>Dinophyceae</taxon>
        <taxon>Prorocentrales</taxon>
        <taxon>Prorocentraceae</taxon>
        <taxon>Prorocentrum</taxon>
    </lineage>
</organism>
<keyword evidence="2" id="KW-0833">Ubl conjugation pathway</keyword>
<keyword evidence="1" id="KW-0677">Repeat</keyword>
<dbReference type="SUPFAM" id="SSF48371">
    <property type="entry name" value="ARM repeat"/>
    <property type="match status" value="1"/>
</dbReference>
<evidence type="ECO:0008006" key="5">
    <source>
        <dbReference type="Google" id="ProtNLM"/>
    </source>
</evidence>
<evidence type="ECO:0000313" key="3">
    <source>
        <dbReference type="EMBL" id="CAK0901802.1"/>
    </source>
</evidence>
<comment type="caution">
    <text evidence="3">The sequence shown here is derived from an EMBL/GenBank/DDBJ whole genome shotgun (WGS) entry which is preliminary data.</text>
</comment>
<dbReference type="InterPro" id="IPR016024">
    <property type="entry name" value="ARM-type_fold"/>
</dbReference>
<feature type="non-terminal residue" evidence="3">
    <location>
        <position position="500"/>
    </location>
</feature>
<name>A0ABN9XPE7_9DINO</name>
<proteinExistence type="predicted"/>
<accession>A0ABN9XPE7</accession>
<evidence type="ECO:0000256" key="1">
    <source>
        <dbReference type="ARBA" id="ARBA00022737"/>
    </source>
</evidence>
<reference evidence="3" key="1">
    <citation type="submission" date="2023-10" db="EMBL/GenBank/DDBJ databases">
        <authorList>
            <person name="Chen Y."/>
            <person name="Shah S."/>
            <person name="Dougan E. K."/>
            <person name="Thang M."/>
            <person name="Chan C."/>
        </authorList>
    </citation>
    <scope>NUCLEOTIDE SEQUENCE [LARGE SCALE GENOMIC DNA]</scope>
</reference>
<feature type="non-terminal residue" evidence="3">
    <location>
        <position position="1"/>
    </location>
</feature>
<dbReference type="InterPro" id="IPR039852">
    <property type="entry name" value="CAND1/CAND2"/>
</dbReference>
<evidence type="ECO:0000256" key="2">
    <source>
        <dbReference type="ARBA" id="ARBA00022786"/>
    </source>
</evidence>
<dbReference type="InterPro" id="IPR011989">
    <property type="entry name" value="ARM-like"/>
</dbReference>
<protein>
    <recommendedName>
        <fullName evidence="5">Sister chromatid cohesion protein</fullName>
    </recommendedName>
</protein>
<dbReference type="Proteomes" id="UP001189429">
    <property type="component" value="Unassembled WGS sequence"/>
</dbReference>
<dbReference type="Gene3D" id="1.25.10.10">
    <property type="entry name" value="Leucine-rich Repeat Variant"/>
    <property type="match status" value="1"/>
</dbReference>
<evidence type="ECO:0000313" key="4">
    <source>
        <dbReference type="Proteomes" id="UP001189429"/>
    </source>
</evidence>
<sequence>VTRATAIKALKTMCISKVRIISLDSILAAVGSHLSAYLSQNSRAFRQQCLDALVHLVNKYGTAIPRDTTMQILTDIVPFITDTDLYITDLCVQVAVQVLDSAPAVAPAVVEKCVPAVLTVCRSPLLQGSALDSILSFLSRIARHREHCPFERLRQQLSDTSVVASAQAQAQRHVIGTLAKGLAAVVSSSAQDVQAAAVQHFLGTIQQCAPSPAPEAVQQVELSLLALGETGKYTDLSSTPGFCDTLLKQLESSSDEIRLAAALALGFATVGAMGTLLKVVIDNVQQAGSAAKGQKTQYLLLTSLREVIAIGVGTQRQRRRLAVMGQRLPTQSGLAARIYCFSSDALASLPLRSVQGQFRPHAAEAASAWVPTGIASLPCVLATGYCARAQSTCAPMSAADHQHCLVPLSSFAQPLPISVDMLLCERRAPAIACASLARSLQGRSFVRGCIWLAIYVVTRWKRIRFVRAEQNTLAGMALRQEFYARSRMALQGLFGPQLPR</sequence>